<dbReference type="Proteomes" id="UP000000641">
    <property type="component" value="Chromosome"/>
</dbReference>
<dbReference type="STRING" id="368408.Tpen_1073"/>
<feature type="transmembrane region" description="Helical" evidence="5">
    <location>
        <begin position="6"/>
        <end position="27"/>
    </location>
</feature>
<organism evidence="6 7">
    <name type="scientific">Thermofilum pendens (strain DSM 2475 / Hrk 5)</name>
    <dbReference type="NCBI Taxonomy" id="368408"/>
    <lineage>
        <taxon>Archaea</taxon>
        <taxon>Thermoproteota</taxon>
        <taxon>Thermoprotei</taxon>
        <taxon>Thermofilales</taxon>
        <taxon>Thermofilaceae</taxon>
        <taxon>Thermofilum</taxon>
    </lineage>
</organism>
<keyword evidence="7" id="KW-1185">Reference proteome</keyword>
<dbReference type="KEGG" id="tpe:Tpen_1073"/>
<name>A1RZ42_THEPD</name>
<dbReference type="Pfam" id="PF00146">
    <property type="entry name" value="NADHdh"/>
    <property type="match status" value="1"/>
</dbReference>
<feature type="transmembrane region" description="Helical" evidence="5">
    <location>
        <begin position="261"/>
        <end position="284"/>
    </location>
</feature>
<evidence type="ECO:0000313" key="7">
    <source>
        <dbReference type="Proteomes" id="UP000000641"/>
    </source>
</evidence>
<evidence type="ECO:0000256" key="4">
    <source>
        <dbReference type="ARBA" id="ARBA00023136"/>
    </source>
</evidence>
<dbReference type="GO" id="GO:0005886">
    <property type="term" value="C:plasma membrane"/>
    <property type="evidence" value="ECO:0007669"/>
    <property type="project" value="TreeGrafter"/>
</dbReference>
<keyword evidence="3 5" id="KW-1133">Transmembrane helix</keyword>
<dbReference type="EnsemblBacteria" id="ABL78472">
    <property type="protein sequence ID" value="ABL78472"/>
    <property type="gene ID" value="Tpen_1073"/>
</dbReference>
<feature type="transmembrane region" description="Helical" evidence="5">
    <location>
        <begin position="142"/>
        <end position="161"/>
    </location>
</feature>
<keyword evidence="2 5" id="KW-0812">Transmembrane</keyword>
<evidence type="ECO:0000256" key="5">
    <source>
        <dbReference type="SAM" id="Phobius"/>
    </source>
</evidence>
<feature type="transmembrane region" description="Helical" evidence="5">
    <location>
        <begin position="236"/>
        <end position="255"/>
    </location>
</feature>
<reference evidence="7" key="1">
    <citation type="journal article" date="2008" name="J. Bacteriol.">
        <title>Genome sequence of Thermofilum pendens reveals an exceptional loss of biosynthetic pathways without genome reduction.</title>
        <authorList>
            <person name="Anderson I."/>
            <person name="Rodriguez J."/>
            <person name="Susanti D."/>
            <person name="Porat I."/>
            <person name="Reich C."/>
            <person name="Ulrich L.E."/>
            <person name="Elkins J.G."/>
            <person name="Mavromatis K."/>
            <person name="Lykidis A."/>
            <person name="Kim E."/>
            <person name="Thompson L.S."/>
            <person name="Nolan M."/>
            <person name="Land M."/>
            <person name="Copeland A."/>
            <person name="Lapidus A."/>
            <person name="Lucas S."/>
            <person name="Detter C."/>
            <person name="Zhulin I.B."/>
            <person name="Olsen G.J."/>
            <person name="Whitman W."/>
            <person name="Mukhopadhyay B."/>
            <person name="Bristow J."/>
            <person name="Kyrpides N."/>
        </authorList>
    </citation>
    <scope>NUCLEOTIDE SEQUENCE [LARGE SCALE GENOMIC DNA]</scope>
    <source>
        <strain evidence="7">DSM 2475 / Hrk 5</strain>
    </source>
</reference>
<feature type="transmembrane region" description="Helical" evidence="5">
    <location>
        <begin position="181"/>
        <end position="198"/>
    </location>
</feature>
<comment type="subcellular location">
    <subcellularLocation>
        <location evidence="1">Membrane</location>
        <topology evidence="1">Multi-pass membrane protein</topology>
    </subcellularLocation>
</comment>
<dbReference type="EMBL" id="CP000505">
    <property type="protein sequence ID" value="ABL78472.1"/>
    <property type="molecule type" value="Genomic_DNA"/>
</dbReference>
<feature type="transmembrane region" description="Helical" evidence="5">
    <location>
        <begin position="304"/>
        <end position="321"/>
    </location>
</feature>
<dbReference type="AlphaFoldDB" id="A1RZ42"/>
<dbReference type="HOGENOM" id="CLU_015134_0_2_2"/>
<evidence type="ECO:0000256" key="3">
    <source>
        <dbReference type="ARBA" id="ARBA00022989"/>
    </source>
</evidence>
<feature type="transmembrane region" description="Helical" evidence="5">
    <location>
        <begin position="108"/>
        <end position="130"/>
    </location>
</feature>
<dbReference type="RefSeq" id="WP_011752737.1">
    <property type="nucleotide sequence ID" value="NC_008698.1"/>
</dbReference>
<sequence length="322" mass="35261">MLDIVLGVLVFPGLLFTVAMGFWFEYLERKVTARIQRRVGPLYAGPHGLLQPVYDFFKLLLKEEIVPGWTDVFTFRVAPILAVTIPVFGMCVLPVASTKGLLSFEGDFALVFLLLALGVLTLSLTGYSVLSPYTAIGVGRLLVQYSMYEGVFLLSLASAALQAKTMSFEGILAYQESHGFLGLYQPVSLAAALVALLAKLEKRPFDLPHAKQEVVAGWMTELSGRGLAFMRLYEDLSMVWGIALIVVVFLGGPLGPGYKELGALAGFAWFALKSLIVALAVILVSATTSRVRVYGLAEVFWKRVYPLVLLQLVVAFLLGWWA</sequence>
<feature type="transmembrane region" description="Helical" evidence="5">
    <location>
        <begin position="77"/>
        <end position="96"/>
    </location>
</feature>
<evidence type="ECO:0000256" key="2">
    <source>
        <dbReference type="ARBA" id="ARBA00022692"/>
    </source>
</evidence>
<proteinExistence type="predicted"/>
<dbReference type="OrthoDB" id="15253at2157"/>
<accession>A1RZ42</accession>
<protein>
    <submittedName>
        <fullName evidence="6">Respiratory-chain NADH dehydrogenase, subunit 1</fullName>
    </submittedName>
</protein>
<dbReference type="InterPro" id="IPR001694">
    <property type="entry name" value="NADH_UbQ_OxRdtase_su1/FPO"/>
</dbReference>
<dbReference type="PANTHER" id="PTHR43359:SF1">
    <property type="entry name" value="FORMATE HYDROGENLYASE SUBUNIT 4-RELATED"/>
    <property type="match status" value="1"/>
</dbReference>
<dbReference type="GeneID" id="4601651"/>
<evidence type="ECO:0000313" key="6">
    <source>
        <dbReference type="EMBL" id="ABL78472.1"/>
    </source>
</evidence>
<dbReference type="eggNOG" id="arCOG01546">
    <property type="taxonomic scope" value="Archaea"/>
</dbReference>
<evidence type="ECO:0000256" key="1">
    <source>
        <dbReference type="ARBA" id="ARBA00004141"/>
    </source>
</evidence>
<gene>
    <name evidence="6" type="ordered locus">Tpen_1073</name>
</gene>
<dbReference type="InterPro" id="IPR052561">
    <property type="entry name" value="ComplexI_Subunit1"/>
</dbReference>
<dbReference type="PANTHER" id="PTHR43359">
    <property type="entry name" value="FORMATE HYDROGENLYASE SUBUNIT 4"/>
    <property type="match status" value="1"/>
</dbReference>
<keyword evidence="4 5" id="KW-0472">Membrane</keyword>